<proteinExistence type="predicted"/>
<feature type="transmembrane region" description="Helical" evidence="1">
    <location>
        <begin position="88"/>
        <end position="106"/>
    </location>
</feature>
<feature type="transmembrane region" description="Helical" evidence="1">
    <location>
        <begin position="64"/>
        <end position="82"/>
    </location>
</feature>
<keyword evidence="3" id="KW-1185">Reference proteome</keyword>
<sequence>MRAWTAGGLDVVGVVAFVAIGRASHGESGGVAELAGTAWPFLAALAVGWAVLRAWRRPAEPAPIGLGVWGITLAGGMVLRALSGGGVAVSFVIVAGIFLALALIGWRAVVQLAERHGAAGRREHGRA</sequence>
<gene>
    <name evidence="2" type="ordered locus">Tcur_3725</name>
</gene>
<protein>
    <recommendedName>
        <fullName evidence="4">Transmembrane protein</fullName>
    </recommendedName>
</protein>
<dbReference type="InterPro" id="IPR021414">
    <property type="entry name" value="DUF3054"/>
</dbReference>
<keyword evidence="1" id="KW-0472">Membrane</keyword>
<evidence type="ECO:0008006" key="4">
    <source>
        <dbReference type="Google" id="ProtNLM"/>
    </source>
</evidence>
<dbReference type="Proteomes" id="UP000001918">
    <property type="component" value="Chromosome"/>
</dbReference>
<dbReference type="eggNOG" id="ENOG503310N">
    <property type="taxonomic scope" value="Bacteria"/>
</dbReference>
<evidence type="ECO:0000313" key="3">
    <source>
        <dbReference type="Proteomes" id="UP000001918"/>
    </source>
</evidence>
<feature type="transmembrane region" description="Helical" evidence="1">
    <location>
        <begin position="31"/>
        <end position="52"/>
    </location>
</feature>
<dbReference type="OrthoDB" id="3698172at2"/>
<accession>D1ACJ9</accession>
<dbReference type="RefSeq" id="WP_012854042.1">
    <property type="nucleotide sequence ID" value="NC_013510.1"/>
</dbReference>
<dbReference type="EMBL" id="CP001738">
    <property type="protein sequence ID" value="ACY99258.1"/>
    <property type="molecule type" value="Genomic_DNA"/>
</dbReference>
<dbReference type="STRING" id="471852.Tcur_3725"/>
<feature type="transmembrane region" description="Helical" evidence="1">
    <location>
        <begin position="7"/>
        <end position="25"/>
    </location>
</feature>
<evidence type="ECO:0000256" key="1">
    <source>
        <dbReference type="SAM" id="Phobius"/>
    </source>
</evidence>
<dbReference type="KEGG" id="tcu:Tcur_3725"/>
<reference evidence="2 3" key="1">
    <citation type="journal article" date="2011" name="Stand. Genomic Sci.">
        <title>Complete genome sequence of Thermomonospora curvata type strain (B9).</title>
        <authorList>
            <person name="Chertkov O."/>
            <person name="Sikorski J."/>
            <person name="Nolan M."/>
            <person name="Lapidus A."/>
            <person name="Lucas S."/>
            <person name="Del Rio T.G."/>
            <person name="Tice H."/>
            <person name="Cheng J.F."/>
            <person name="Goodwin L."/>
            <person name="Pitluck S."/>
            <person name="Liolios K."/>
            <person name="Ivanova N."/>
            <person name="Mavromatis K."/>
            <person name="Mikhailova N."/>
            <person name="Ovchinnikova G."/>
            <person name="Pati A."/>
            <person name="Chen A."/>
            <person name="Palaniappan K."/>
            <person name="Djao O.D."/>
            <person name="Land M."/>
            <person name="Hauser L."/>
            <person name="Chang Y.J."/>
            <person name="Jeffries C.D."/>
            <person name="Brettin T."/>
            <person name="Han C."/>
            <person name="Detter J.C."/>
            <person name="Rohde M."/>
            <person name="Goker M."/>
            <person name="Woyke T."/>
            <person name="Bristow J."/>
            <person name="Eisen J.A."/>
            <person name="Markowitz V."/>
            <person name="Hugenholtz P."/>
            <person name="Klenk H.P."/>
            <person name="Kyrpides N.C."/>
        </authorList>
    </citation>
    <scope>NUCLEOTIDE SEQUENCE [LARGE SCALE GENOMIC DNA]</scope>
    <source>
        <strain evidence="3">ATCC 19995 / DSM 43183 / JCM 3096 / KCTC 9072 / NBRC 15933 / NCIMB 10081 / Henssen B9</strain>
    </source>
</reference>
<organism evidence="2 3">
    <name type="scientific">Thermomonospora curvata (strain ATCC 19995 / DSM 43183 / JCM 3096 / KCTC 9072 / NBRC 15933 / NCIMB 10081 / Henssen B9)</name>
    <dbReference type="NCBI Taxonomy" id="471852"/>
    <lineage>
        <taxon>Bacteria</taxon>
        <taxon>Bacillati</taxon>
        <taxon>Actinomycetota</taxon>
        <taxon>Actinomycetes</taxon>
        <taxon>Streptosporangiales</taxon>
        <taxon>Thermomonosporaceae</taxon>
        <taxon>Thermomonospora</taxon>
    </lineage>
</organism>
<dbReference type="AlphaFoldDB" id="D1ACJ9"/>
<name>D1ACJ9_THECD</name>
<evidence type="ECO:0000313" key="2">
    <source>
        <dbReference type="EMBL" id="ACY99258.1"/>
    </source>
</evidence>
<dbReference type="Pfam" id="PF11255">
    <property type="entry name" value="DUF3054"/>
    <property type="match status" value="1"/>
</dbReference>
<dbReference type="HOGENOM" id="CLU_089113_3_0_11"/>
<keyword evidence="1" id="KW-1133">Transmembrane helix</keyword>
<keyword evidence="1" id="KW-0812">Transmembrane</keyword>